<dbReference type="InterPro" id="IPR050272">
    <property type="entry name" value="Isochorismatase-like_hydrls"/>
</dbReference>
<name>A0A0A0D6Z7_9PROT</name>
<dbReference type="GO" id="GO:0016787">
    <property type="term" value="F:hydrolase activity"/>
    <property type="evidence" value="ECO:0007669"/>
    <property type="project" value="UniProtKB-KW"/>
</dbReference>
<keyword evidence="1 3" id="KW-0378">Hydrolase</keyword>
<dbReference type="Pfam" id="PF00857">
    <property type="entry name" value="Isochorismatase"/>
    <property type="match status" value="1"/>
</dbReference>
<dbReference type="AlphaFoldDB" id="A0A0A0D6Z7"/>
<proteinExistence type="predicted"/>
<dbReference type="InterPro" id="IPR000868">
    <property type="entry name" value="Isochorismatase-like_dom"/>
</dbReference>
<sequence>MPTLDPRRTALVLIDLQAGILAMPLAPRSGAEVLATARNLATRFRAAGALVVPVRVGWAPDFADAPRQPVDQPMPRPAGGLPAGWSDLAEGVVEPGDVVVTKRQWGAFTGTDLDLQLRRRGIDTIVLGGIATNFGVESTARHAWELNYAVVFAEDAMTSRSAEMHGFAVEAILPRIGIVSQAADIQFGQS</sequence>
<dbReference type="InterPro" id="IPR036380">
    <property type="entry name" value="Isochorismatase-like_sf"/>
</dbReference>
<dbReference type="PANTHER" id="PTHR43540">
    <property type="entry name" value="PEROXYUREIDOACRYLATE/UREIDOACRYLATE AMIDOHYDROLASE-RELATED"/>
    <property type="match status" value="1"/>
</dbReference>
<reference evidence="3 4" key="1">
    <citation type="submission" date="2014-01" db="EMBL/GenBank/DDBJ databases">
        <title>Genome sequence determination for a cystic fibrosis isolate, Inquilinus limosus.</title>
        <authorList>
            <person name="Pino M."/>
            <person name="Di Conza J."/>
            <person name="Gutkind G."/>
        </authorList>
    </citation>
    <scope>NUCLEOTIDE SEQUENCE [LARGE SCALE GENOMIC DNA]</scope>
    <source>
        <strain evidence="3 4">MP06</strain>
    </source>
</reference>
<dbReference type="CDD" id="cd00431">
    <property type="entry name" value="cysteine_hydrolases"/>
    <property type="match status" value="1"/>
</dbReference>
<evidence type="ECO:0000256" key="1">
    <source>
        <dbReference type="ARBA" id="ARBA00022801"/>
    </source>
</evidence>
<evidence type="ECO:0000313" key="3">
    <source>
        <dbReference type="EMBL" id="KGM33840.1"/>
    </source>
</evidence>
<dbReference type="OrthoDB" id="9791276at2"/>
<dbReference type="SUPFAM" id="SSF52499">
    <property type="entry name" value="Isochorismatase-like hydrolases"/>
    <property type="match status" value="1"/>
</dbReference>
<accession>A0A0A0D6Z7</accession>
<dbReference type="EMBL" id="JANX01000143">
    <property type="protein sequence ID" value="KGM33840.1"/>
    <property type="molecule type" value="Genomic_DNA"/>
</dbReference>
<dbReference type="PANTHER" id="PTHR43540:SF7">
    <property type="entry name" value="ISOCHORISMATASE FAMILY PROTEIN YECD"/>
    <property type="match status" value="1"/>
</dbReference>
<dbReference type="Gene3D" id="3.40.50.850">
    <property type="entry name" value="Isochorismatase-like"/>
    <property type="match status" value="1"/>
</dbReference>
<organism evidence="3 4">
    <name type="scientific">Inquilinus limosus MP06</name>
    <dbReference type="NCBI Taxonomy" id="1398085"/>
    <lineage>
        <taxon>Bacteria</taxon>
        <taxon>Pseudomonadati</taxon>
        <taxon>Pseudomonadota</taxon>
        <taxon>Alphaproteobacteria</taxon>
        <taxon>Rhodospirillales</taxon>
        <taxon>Rhodospirillaceae</taxon>
        <taxon>Inquilinus</taxon>
    </lineage>
</organism>
<dbReference type="Proteomes" id="UP000029995">
    <property type="component" value="Unassembled WGS sequence"/>
</dbReference>
<comment type="caution">
    <text evidence="3">The sequence shown here is derived from an EMBL/GenBank/DDBJ whole genome shotgun (WGS) entry which is preliminary data.</text>
</comment>
<feature type="domain" description="Isochorismatase-like" evidence="2">
    <location>
        <begin position="9"/>
        <end position="183"/>
    </location>
</feature>
<gene>
    <name evidence="3" type="ORF">P409_13580</name>
</gene>
<protein>
    <submittedName>
        <fullName evidence="3">Hydrolase</fullName>
    </submittedName>
</protein>
<evidence type="ECO:0000259" key="2">
    <source>
        <dbReference type="Pfam" id="PF00857"/>
    </source>
</evidence>
<dbReference type="NCBIfam" id="NF008517">
    <property type="entry name" value="PRK11440.1"/>
    <property type="match status" value="1"/>
</dbReference>
<dbReference type="RefSeq" id="WP_034837216.1">
    <property type="nucleotide sequence ID" value="NZ_JANX01000143.1"/>
</dbReference>
<evidence type="ECO:0000313" key="4">
    <source>
        <dbReference type="Proteomes" id="UP000029995"/>
    </source>
</evidence>